<protein>
    <submittedName>
        <fullName evidence="3">Uncharacterized protein</fullName>
    </submittedName>
</protein>
<evidence type="ECO:0000256" key="1">
    <source>
        <dbReference type="SAM" id="MobiDB-lite"/>
    </source>
</evidence>
<organism evidence="3 4">
    <name type="scientific">Orbilia javanica</name>
    <dbReference type="NCBI Taxonomy" id="47235"/>
    <lineage>
        <taxon>Eukaryota</taxon>
        <taxon>Fungi</taxon>
        <taxon>Dikarya</taxon>
        <taxon>Ascomycota</taxon>
        <taxon>Pezizomycotina</taxon>
        <taxon>Orbiliomycetes</taxon>
        <taxon>Orbiliales</taxon>
        <taxon>Orbiliaceae</taxon>
        <taxon>Orbilia</taxon>
    </lineage>
</organism>
<evidence type="ECO:0000256" key="2">
    <source>
        <dbReference type="SAM" id="SignalP"/>
    </source>
</evidence>
<keyword evidence="4" id="KW-1185">Reference proteome</keyword>
<sequence>MHGILEYTRSLSFLGLTALANAYEIGFVGYDDETFRAPTEADVVWQTVPADANIATCHHITPRWADNIEYAFVRTLPTQDPIPRFIGFYGNNGRPQTGCINFNLNVIVKWEPNRGDRLQMANTFRRDLNRWAVLVPGTSQTERVERVLRSLERDYQGGRTAWKESGNWQVDRDGIRLFGLNETWFERLDEDIINSENESDYNYDNDEEGDDEDSQGGEGWNAQGGENRDGNALGSPAGSVSTAGSEQHPKPNAWAGNILGSNYLLQEFMNLIFRQVLPVEEIRVAPGVNPLLDLGYLGPPIGGNLDLGDEGLDAGEVGVDALELRRVLSGTGTPDTELDQGNPLDDLE</sequence>
<name>A0AAN8MR45_9PEZI</name>
<comment type="caution">
    <text evidence="3">The sequence shown here is derived from an EMBL/GenBank/DDBJ whole genome shotgun (WGS) entry which is preliminary data.</text>
</comment>
<feature type="region of interest" description="Disordered" evidence="1">
    <location>
        <begin position="328"/>
        <end position="348"/>
    </location>
</feature>
<gene>
    <name evidence="3" type="ORF">TWF718_002446</name>
</gene>
<dbReference type="EMBL" id="JAVHNR010000010">
    <property type="protein sequence ID" value="KAK6331909.1"/>
    <property type="molecule type" value="Genomic_DNA"/>
</dbReference>
<feature type="signal peptide" evidence="2">
    <location>
        <begin position="1"/>
        <end position="22"/>
    </location>
</feature>
<accession>A0AAN8MR45</accession>
<feature type="chain" id="PRO_5042865614" evidence="2">
    <location>
        <begin position="23"/>
        <end position="348"/>
    </location>
</feature>
<proteinExistence type="predicted"/>
<evidence type="ECO:0000313" key="4">
    <source>
        <dbReference type="Proteomes" id="UP001313282"/>
    </source>
</evidence>
<reference evidence="3 4" key="1">
    <citation type="submission" date="2019-10" db="EMBL/GenBank/DDBJ databases">
        <authorList>
            <person name="Palmer J.M."/>
        </authorList>
    </citation>
    <scope>NUCLEOTIDE SEQUENCE [LARGE SCALE GENOMIC DNA]</scope>
    <source>
        <strain evidence="3 4">TWF718</strain>
    </source>
</reference>
<dbReference type="Proteomes" id="UP001313282">
    <property type="component" value="Unassembled WGS sequence"/>
</dbReference>
<evidence type="ECO:0000313" key="3">
    <source>
        <dbReference type="EMBL" id="KAK6331909.1"/>
    </source>
</evidence>
<dbReference type="AlphaFoldDB" id="A0AAN8MR45"/>
<feature type="compositionally biased region" description="Acidic residues" evidence="1">
    <location>
        <begin position="196"/>
        <end position="215"/>
    </location>
</feature>
<keyword evidence="2" id="KW-0732">Signal</keyword>
<feature type="region of interest" description="Disordered" evidence="1">
    <location>
        <begin position="196"/>
        <end position="249"/>
    </location>
</feature>